<proteinExistence type="predicted"/>
<organism evidence="2 3">
    <name type="scientific">Luteolibacter luteus</name>
    <dbReference type="NCBI Taxonomy" id="2728835"/>
    <lineage>
        <taxon>Bacteria</taxon>
        <taxon>Pseudomonadati</taxon>
        <taxon>Verrucomicrobiota</taxon>
        <taxon>Verrucomicrobiia</taxon>
        <taxon>Verrucomicrobiales</taxon>
        <taxon>Verrucomicrobiaceae</taxon>
        <taxon>Luteolibacter</taxon>
    </lineage>
</organism>
<feature type="region of interest" description="Disordered" evidence="1">
    <location>
        <begin position="68"/>
        <end position="136"/>
    </location>
</feature>
<evidence type="ECO:0000313" key="2">
    <source>
        <dbReference type="EMBL" id="QJE96261.1"/>
    </source>
</evidence>
<reference evidence="2 3" key="1">
    <citation type="submission" date="2020-04" db="EMBL/GenBank/DDBJ databases">
        <title>Luteolibacter sp. G-1-1-1 isolated from soil.</title>
        <authorList>
            <person name="Dahal R.H."/>
        </authorList>
    </citation>
    <scope>NUCLEOTIDE SEQUENCE [LARGE SCALE GENOMIC DNA]</scope>
    <source>
        <strain evidence="2 3">G-1-1-1</strain>
    </source>
</reference>
<dbReference type="AlphaFoldDB" id="A0A858RI50"/>
<gene>
    <name evidence="2" type="ORF">HHL09_10855</name>
</gene>
<dbReference type="Proteomes" id="UP000501812">
    <property type="component" value="Chromosome"/>
</dbReference>
<dbReference type="EMBL" id="CP051774">
    <property type="protein sequence ID" value="QJE96261.1"/>
    <property type="molecule type" value="Genomic_DNA"/>
</dbReference>
<protein>
    <submittedName>
        <fullName evidence="2">Uncharacterized protein</fullName>
    </submittedName>
</protein>
<evidence type="ECO:0000313" key="3">
    <source>
        <dbReference type="Proteomes" id="UP000501812"/>
    </source>
</evidence>
<feature type="compositionally biased region" description="Low complexity" evidence="1">
    <location>
        <begin position="112"/>
        <end position="133"/>
    </location>
</feature>
<sequence>MDTIKILLGATVAVLLGALAMSWKNFKTEEKSAPDAELKKIETQIAEIRLEQERLRLERMRLLGGAELPVEPEAKPANPQDIPETGATYTDDTVAGGTTPPDALPPPPADMPPAAAGDTAAPAEESPAPLANETQRADAIKGAPVVAKVGEWVEDGAFAVVQVVDATVVKSGAILCVRRNSGILGRLKVGDVEGTEAVASATAAFPGPKPQAGDELIVEP</sequence>
<keyword evidence="3" id="KW-1185">Reference proteome</keyword>
<evidence type="ECO:0000256" key="1">
    <source>
        <dbReference type="SAM" id="MobiDB-lite"/>
    </source>
</evidence>
<accession>A0A858RI50</accession>
<dbReference type="RefSeq" id="WP_169454662.1">
    <property type="nucleotide sequence ID" value="NZ_CP051774.1"/>
</dbReference>
<dbReference type="KEGG" id="luo:HHL09_10855"/>
<name>A0A858RI50_9BACT</name>
<feature type="compositionally biased region" description="Pro residues" evidence="1">
    <location>
        <begin position="102"/>
        <end position="111"/>
    </location>
</feature>